<organism evidence="1 2">
    <name type="scientific">Pristionchus pacificus</name>
    <name type="common">Parasitic nematode worm</name>
    <dbReference type="NCBI Taxonomy" id="54126"/>
    <lineage>
        <taxon>Eukaryota</taxon>
        <taxon>Metazoa</taxon>
        <taxon>Ecdysozoa</taxon>
        <taxon>Nematoda</taxon>
        <taxon>Chromadorea</taxon>
        <taxon>Rhabditida</taxon>
        <taxon>Rhabditina</taxon>
        <taxon>Diplogasteromorpha</taxon>
        <taxon>Diplogasteroidea</taxon>
        <taxon>Neodiplogasteridae</taxon>
        <taxon>Pristionchus</taxon>
    </lineage>
</organism>
<name>A0A2A6B6D9_PRIPA</name>
<gene>
    <name evidence="1" type="primary">WBGene00098697</name>
</gene>
<evidence type="ECO:0000313" key="1">
    <source>
        <dbReference type="EnsemblMetazoa" id="PPA09143.1"/>
    </source>
</evidence>
<accession>A0A2A6B6D9</accession>
<reference evidence="1" key="2">
    <citation type="submission" date="2022-06" db="UniProtKB">
        <authorList>
            <consortium name="EnsemblMetazoa"/>
        </authorList>
    </citation>
    <scope>IDENTIFICATION</scope>
    <source>
        <strain evidence="1">PS312</strain>
    </source>
</reference>
<evidence type="ECO:0000313" key="2">
    <source>
        <dbReference type="Proteomes" id="UP000005239"/>
    </source>
</evidence>
<dbReference type="Proteomes" id="UP000005239">
    <property type="component" value="Unassembled WGS sequence"/>
</dbReference>
<sequence>MTSLFSSGFLTLNGSSLTMVFSITSILAQILIAAVSPKEFMFFIPFSLIDILIIFAVVRRKKIILSICFWINSILFAVLTLFFIILIGALFNLPVDEITEVLKKKVQIEDGVIAALILASIQCTFTWIMIVWTCYYCYLCALKAARKECGEVYQVYVAKQLEQSV</sequence>
<dbReference type="AlphaFoldDB" id="A0A2A6B6D9"/>
<proteinExistence type="predicted"/>
<dbReference type="EnsemblMetazoa" id="PPA09143.1">
    <property type="protein sequence ID" value="PPA09143.1"/>
    <property type="gene ID" value="WBGene00098697"/>
</dbReference>
<keyword evidence="2" id="KW-1185">Reference proteome</keyword>
<accession>A0A8R1YCF7</accession>
<reference evidence="2" key="1">
    <citation type="journal article" date="2008" name="Nat. Genet.">
        <title>The Pristionchus pacificus genome provides a unique perspective on nematode lifestyle and parasitism.</title>
        <authorList>
            <person name="Dieterich C."/>
            <person name="Clifton S.W."/>
            <person name="Schuster L.N."/>
            <person name="Chinwalla A."/>
            <person name="Delehaunty K."/>
            <person name="Dinkelacker I."/>
            <person name="Fulton L."/>
            <person name="Fulton R."/>
            <person name="Godfrey J."/>
            <person name="Minx P."/>
            <person name="Mitreva M."/>
            <person name="Roeseler W."/>
            <person name="Tian H."/>
            <person name="Witte H."/>
            <person name="Yang S.P."/>
            <person name="Wilson R.K."/>
            <person name="Sommer R.J."/>
        </authorList>
    </citation>
    <scope>NUCLEOTIDE SEQUENCE [LARGE SCALE GENOMIC DNA]</scope>
    <source>
        <strain evidence="2">PS312</strain>
    </source>
</reference>
<protein>
    <submittedName>
        <fullName evidence="1">Uncharacterized protein</fullName>
    </submittedName>
</protein>